<name>A0A2T9WTC6_NANST</name>
<dbReference type="InterPro" id="IPR000730">
    <property type="entry name" value="Pr_cel_nuc_antig"/>
</dbReference>
<dbReference type="GO" id="GO:0006275">
    <property type="term" value="P:regulation of DNA replication"/>
    <property type="evidence" value="ECO:0007669"/>
    <property type="project" value="UniProtKB-UniRule"/>
</dbReference>
<dbReference type="EMBL" id="QEFH01000011">
    <property type="protein sequence ID" value="PVU71104.1"/>
    <property type="molecule type" value="Genomic_DNA"/>
</dbReference>
<dbReference type="GO" id="GO:0006272">
    <property type="term" value="P:leading strand elongation"/>
    <property type="evidence" value="ECO:0007669"/>
    <property type="project" value="TreeGrafter"/>
</dbReference>
<protein>
    <recommendedName>
        <fullName evidence="1">DNA polymerase sliding clamp</fullName>
    </recommendedName>
    <alternativeName>
        <fullName evidence="1">Proliferating cell nuclear antigen homolog</fullName>
        <shortName evidence="1">PCNA</shortName>
    </alternativeName>
</protein>
<keyword evidence="1" id="KW-0235">DNA replication</keyword>
<comment type="function">
    <text evidence="1">Sliding clamp subunit that acts as a moving platform for DNA processing. Responsible for tethering the catalytic subunit of DNA polymerase and other proteins to DNA during high-speed replication.</text>
</comment>
<dbReference type="AlphaFoldDB" id="A0A2T9WTC6"/>
<comment type="caution">
    <text evidence="2">The sequence shown here is derived from an EMBL/GenBank/DDBJ whole genome shotgun (WGS) entry which is preliminary data.</text>
</comment>
<proteinExistence type="inferred from homology"/>
<dbReference type="InterPro" id="IPR003021">
    <property type="entry name" value="Rad1_Rec1_Rad17"/>
</dbReference>
<reference evidence="2 3" key="1">
    <citation type="journal article" date="2015" name="Appl. Environ. Microbiol.">
        <title>Nanoarchaeota, Their Sulfolobales Host, and Nanoarchaeota Virus Distribution across Yellowstone National Park Hot Springs.</title>
        <authorList>
            <person name="Munson-McGee J.H."/>
            <person name="Field E.K."/>
            <person name="Bateson M."/>
            <person name="Rooney C."/>
            <person name="Stepanauskas R."/>
            <person name="Young M.J."/>
        </authorList>
    </citation>
    <scope>NUCLEOTIDE SEQUENCE [LARGE SCALE GENOMIC DNA]</scope>
    <source>
        <strain evidence="2">SCGC AB-777_O03</strain>
    </source>
</reference>
<dbReference type="InterPro" id="IPR046938">
    <property type="entry name" value="DNA_clamp_sf"/>
</dbReference>
<dbReference type="SUPFAM" id="SSF55979">
    <property type="entry name" value="DNA clamp"/>
    <property type="match status" value="2"/>
</dbReference>
<evidence type="ECO:0000256" key="1">
    <source>
        <dbReference type="HAMAP-Rule" id="MF_00317"/>
    </source>
</evidence>
<organism evidence="2 3">
    <name type="scientific">Nanobsidianus stetteri</name>
    <dbReference type="NCBI Taxonomy" id="1294122"/>
    <lineage>
        <taxon>Archaea</taxon>
        <taxon>Nanobdellota</taxon>
        <taxon>Candidatus Nanoarchaeia</taxon>
        <taxon>Nanoarchaeales</taxon>
        <taxon>Nanopusillaceae</taxon>
        <taxon>Candidatus Nanobsidianus</taxon>
    </lineage>
</organism>
<dbReference type="GO" id="GO:0030337">
    <property type="term" value="F:DNA polymerase processivity factor activity"/>
    <property type="evidence" value="ECO:0007669"/>
    <property type="project" value="UniProtKB-UniRule"/>
</dbReference>
<dbReference type="PANTHER" id="PTHR11352">
    <property type="entry name" value="PROLIFERATING CELL NUCLEAR ANTIGEN"/>
    <property type="match status" value="1"/>
</dbReference>
<dbReference type="Gene3D" id="3.70.10.10">
    <property type="match status" value="1"/>
</dbReference>
<evidence type="ECO:0000313" key="3">
    <source>
        <dbReference type="Proteomes" id="UP000245908"/>
    </source>
</evidence>
<dbReference type="HAMAP" id="MF_00317">
    <property type="entry name" value="DNApol_clamp_arch"/>
    <property type="match status" value="1"/>
</dbReference>
<gene>
    <name evidence="1" type="primary">pcn</name>
    <name evidence="2" type="ORF">DDW05_01770</name>
</gene>
<dbReference type="GO" id="GO:0003677">
    <property type="term" value="F:DNA binding"/>
    <property type="evidence" value="ECO:0007669"/>
    <property type="project" value="UniProtKB-UniRule"/>
</dbReference>
<keyword evidence="1" id="KW-0238">DNA-binding</keyword>
<dbReference type="Proteomes" id="UP000245908">
    <property type="component" value="Unassembled WGS sequence"/>
</dbReference>
<sequence>MKVTFPQAKEIKNILPAIVSFLSEGTFKANKDGIFLSSLDPANVAVILLDMYPNMFTEYDVQDEEKFTINLEDLKKIMTKVALKNQISWEIDKEKNKFVLTVYGKAKKVFTLPLIESEGSFMDLPSLELPVKVEMDSKAFYDIIESAKVIADEIKIVADPDGPKVSFIAEGELKDMRIDLTPQDESVLSMEVPSKAMARYSIDYLYKLSKVAKISDTLTFKLDSGKPIWIDYKSTDKFKFGFVLAPRE</sequence>
<accession>A0A2T9WTC6</accession>
<dbReference type="PANTHER" id="PTHR11352:SF0">
    <property type="entry name" value="PROLIFERATING CELL NUCLEAR ANTIGEN"/>
    <property type="match status" value="1"/>
</dbReference>
<dbReference type="Pfam" id="PF02144">
    <property type="entry name" value="Rad1"/>
    <property type="match status" value="1"/>
</dbReference>
<comment type="subunit">
    <text evidence="1">Homotrimer. The subunits circularize to form a toroid; DNA passes through its center. Replication factor C (RFC) is required to load the toroid on the DNA.</text>
</comment>
<dbReference type="CDD" id="cd00577">
    <property type="entry name" value="PCNA"/>
    <property type="match status" value="1"/>
</dbReference>
<evidence type="ECO:0000313" key="2">
    <source>
        <dbReference type="EMBL" id="PVU71104.1"/>
    </source>
</evidence>
<comment type="similarity">
    <text evidence="1">Belongs to the PCNA family.</text>
</comment>